<dbReference type="Pfam" id="PF13440">
    <property type="entry name" value="Polysacc_synt_3"/>
    <property type="match status" value="1"/>
</dbReference>
<feature type="transmembrane region" description="Helical" evidence="8">
    <location>
        <begin position="377"/>
        <end position="397"/>
    </location>
</feature>
<evidence type="ECO:0000256" key="1">
    <source>
        <dbReference type="ARBA" id="ARBA00004651"/>
    </source>
</evidence>
<dbReference type="AlphaFoldDB" id="A0A4Q7V0B4"/>
<feature type="transmembrane region" description="Helical" evidence="8">
    <location>
        <begin position="346"/>
        <end position="365"/>
    </location>
</feature>
<feature type="transmembrane region" description="Helical" evidence="8">
    <location>
        <begin position="468"/>
        <end position="493"/>
    </location>
</feature>
<evidence type="ECO:0000256" key="5">
    <source>
        <dbReference type="ARBA" id="ARBA00022989"/>
    </source>
</evidence>
<feature type="transmembrane region" description="Helical" evidence="8">
    <location>
        <begin position="136"/>
        <end position="158"/>
    </location>
</feature>
<reference evidence="9 10" key="1">
    <citation type="submission" date="2019-02" db="EMBL/GenBank/DDBJ databases">
        <title>Sequencing the genomes of 1000 actinobacteria strains.</title>
        <authorList>
            <person name="Klenk H.-P."/>
        </authorList>
    </citation>
    <scope>NUCLEOTIDE SEQUENCE [LARGE SCALE GENOMIC DNA]</scope>
    <source>
        <strain evidence="9 10">DSM 45779</strain>
    </source>
</reference>
<feature type="transmembrane region" description="Helical" evidence="8">
    <location>
        <begin position="103"/>
        <end position="130"/>
    </location>
</feature>
<dbReference type="RefSeq" id="WP_130291975.1">
    <property type="nucleotide sequence ID" value="NZ_SHKL01000001.1"/>
</dbReference>
<dbReference type="EMBL" id="SHKL01000001">
    <property type="protein sequence ID" value="RZT87887.1"/>
    <property type="molecule type" value="Genomic_DNA"/>
</dbReference>
<evidence type="ECO:0000256" key="7">
    <source>
        <dbReference type="SAM" id="MobiDB-lite"/>
    </source>
</evidence>
<sequence>MSRPESDQEIVEDGTPDDGSRPPTAGLSGTLKRGVAYSTIAFVAVQALGFVQLLFIARLLSPDEVGTYAAGTVLSGFLILFSESGLGSALIQRSGRLDDVADTVFWATLVTGLGTALVTLAASPIVALVFDSDTAGFIAAATSGTLLLHSLTIVPDSLMQRRFDFRRRLIVNPAVAFSFATVAIVLAWLGFSVWAMVAAEYVSFVVWVVATWSLARWRPGRGHPSVRLWRELARFAFPLVVSNTAFQIRQTFETVVVGRGLDTAALGQFRYGRRLSMLPAVAVIEIGAYVLFPAFARMAGDATRFRAAYLRSLELIWFAVTPVAGLMIVLGEPAVVQLIGERWREAGIAFAVLAGYGMGEALAAVSSEAIKGSGRSALLNIVTAVNMVSGVTLLLVLLPWGLVGVGAAISASTLLSGLIAVVVANRLLGVRSTQVAWRLVGPLLCTAAAVAVVWPLDRLVLHSGSAPTFRGVGLLVCDGLAFGAVYLLFATLLMPALTRQMLAAIGRRLPARNAG</sequence>
<keyword evidence="4 8" id="KW-0812">Transmembrane</keyword>
<dbReference type="OrthoDB" id="3609824at2"/>
<dbReference type="CDD" id="cd13127">
    <property type="entry name" value="MATE_tuaB_like"/>
    <property type="match status" value="1"/>
</dbReference>
<feature type="transmembrane region" description="Helical" evidence="8">
    <location>
        <begin position="315"/>
        <end position="340"/>
    </location>
</feature>
<feature type="transmembrane region" description="Helical" evidence="8">
    <location>
        <begin position="435"/>
        <end position="456"/>
    </location>
</feature>
<accession>A0A4Q7V0B4</accession>
<dbReference type="PANTHER" id="PTHR30250:SF10">
    <property type="entry name" value="LIPOPOLYSACCHARIDE BIOSYNTHESIS PROTEIN WZXC"/>
    <property type="match status" value="1"/>
</dbReference>
<organism evidence="9 10">
    <name type="scientific">Pseudonocardia sediminis</name>
    <dbReference type="NCBI Taxonomy" id="1397368"/>
    <lineage>
        <taxon>Bacteria</taxon>
        <taxon>Bacillati</taxon>
        <taxon>Actinomycetota</taxon>
        <taxon>Actinomycetes</taxon>
        <taxon>Pseudonocardiales</taxon>
        <taxon>Pseudonocardiaceae</taxon>
        <taxon>Pseudonocardia</taxon>
    </lineage>
</organism>
<protein>
    <submittedName>
        <fullName evidence="9">PST family polysaccharide transporter</fullName>
    </submittedName>
</protein>
<evidence type="ECO:0000256" key="3">
    <source>
        <dbReference type="ARBA" id="ARBA00022475"/>
    </source>
</evidence>
<evidence type="ECO:0000256" key="2">
    <source>
        <dbReference type="ARBA" id="ARBA00007430"/>
    </source>
</evidence>
<comment type="caution">
    <text evidence="9">The sequence shown here is derived from an EMBL/GenBank/DDBJ whole genome shotgun (WGS) entry which is preliminary data.</text>
</comment>
<proteinExistence type="inferred from homology"/>
<evidence type="ECO:0000313" key="10">
    <source>
        <dbReference type="Proteomes" id="UP000291591"/>
    </source>
</evidence>
<feature type="region of interest" description="Disordered" evidence="7">
    <location>
        <begin position="1"/>
        <end position="25"/>
    </location>
</feature>
<dbReference type="Proteomes" id="UP000291591">
    <property type="component" value="Unassembled WGS sequence"/>
</dbReference>
<comment type="subcellular location">
    <subcellularLocation>
        <location evidence="1">Cell membrane</location>
        <topology evidence="1">Multi-pass membrane protein</topology>
    </subcellularLocation>
</comment>
<feature type="transmembrane region" description="Helical" evidence="8">
    <location>
        <begin position="35"/>
        <end position="56"/>
    </location>
</feature>
<gene>
    <name evidence="9" type="ORF">EV383_4819</name>
</gene>
<evidence type="ECO:0000256" key="8">
    <source>
        <dbReference type="SAM" id="Phobius"/>
    </source>
</evidence>
<feature type="transmembrane region" description="Helical" evidence="8">
    <location>
        <begin position="68"/>
        <end position="91"/>
    </location>
</feature>
<dbReference type="InterPro" id="IPR050833">
    <property type="entry name" value="Poly_Biosynth_Transport"/>
</dbReference>
<dbReference type="PANTHER" id="PTHR30250">
    <property type="entry name" value="PST FAMILY PREDICTED COLANIC ACID TRANSPORTER"/>
    <property type="match status" value="1"/>
</dbReference>
<feature type="transmembrane region" description="Helical" evidence="8">
    <location>
        <begin position="403"/>
        <end position="423"/>
    </location>
</feature>
<keyword evidence="6 8" id="KW-0472">Membrane</keyword>
<evidence type="ECO:0000256" key="4">
    <source>
        <dbReference type="ARBA" id="ARBA00022692"/>
    </source>
</evidence>
<keyword evidence="5 8" id="KW-1133">Transmembrane helix</keyword>
<dbReference type="GO" id="GO:0005886">
    <property type="term" value="C:plasma membrane"/>
    <property type="evidence" value="ECO:0007669"/>
    <property type="project" value="UniProtKB-SubCell"/>
</dbReference>
<evidence type="ECO:0000256" key="6">
    <source>
        <dbReference type="ARBA" id="ARBA00023136"/>
    </source>
</evidence>
<feature type="transmembrane region" description="Helical" evidence="8">
    <location>
        <begin position="276"/>
        <end position="295"/>
    </location>
</feature>
<keyword evidence="3" id="KW-1003">Cell membrane</keyword>
<comment type="similarity">
    <text evidence="2">Belongs to the polysaccharide synthase family.</text>
</comment>
<keyword evidence="10" id="KW-1185">Reference proteome</keyword>
<evidence type="ECO:0000313" key="9">
    <source>
        <dbReference type="EMBL" id="RZT87887.1"/>
    </source>
</evidence>
<name>A0A4Q7V0B4_PSEST</name>
<feature type="compositionally biased region" description="Acidic residues" evidence="7">
    <location>
        <begin position="7"/>
        <end position="16"/>
    </location>
</feature>
<feature type="transmembrane region" description="Helical" evidence="8">
    <location>
        <begin position="170"/>
        <end position="189"/>
    </location>
</feature>